<evidence type="ECO:0000256" key="1">
    <source>
        <dbReference type="ARBA" id="ARBA00022737"/>
    </source>
</evidence>
<dbReference type="Gene3D" id="1.25.40.10">
    <property type="entry name" value="Tetratricopeptide repeat domain"/>
    <property type="match status" value="5"/>
</dbReference>
<dbReference type="STRING" id="74649.A0A2P6QWJ8"/>
<dbReference type="FunFam" id="1.25.40.10:FF:000158">
    <property type="entry name" value="pentatricopeptide repeat-containing protein At2g33680"/>
    <property type="match status" value="1"/>
</dbReference>
<dbReference type="Gramene" id="PRQ38546">
    <property type="protein sequence ID" value="PRQ38546"/>
    <property type="gene ID" value="RchiOBHm_Chr4g0415151"/>
</dbReference>
<comment type="caution">
    <text evidence="3">The sequence shown here is derived from an EMBL/GenBank/DDBJ whole genome shotgun (WGS) entry which is preliminary data.</text>
</comment>
<dbReference type="FunFam" id="1.25.40.10:FF:000425">
    <property type="entry name" value="Pentatricopeptide repeat-containing protein At3g26540"/>
    <property type="match status" value="1"/>
</dbReference>
<dbReference type="AlphaFoldDB" id="A0A2P6QWJ8"/>
<dbReference type="InterPro" id="IPR002885">
    <property type="entry name" value="PPR_rpt"/>
</dbReference>
<keyword evidence="4" id="KW-1185">Reference proteome</keyword>
<name>A0A2P6QWJ8_ROSCH</name>
<dbReference type="InterPro" id="IPR046960">
    <property type="entry name" value="PPR_At4g14850-like_plant"/>
</dbReference>
<dbReference type="GO" id="GO:0010449">
    <property type="term" value="P:root meristem growth"/>
    <property type="evidence" value="ECO:0007669"/>
    <property type="project" value="EnsemblPlants"/>
</dbReference>
<keyword evidence="1" id="KW-0677">Repeat</keyword>
<feature type="repeat" description="PPR" evidence="2">
    <location>
        <begin position="226"/>
        <end position="260"/>
    </location>
</feature>
<proteinExistence type="predicted"/>
<dbReference type="NCBIfam" id="TIGR00756">
    <property type="entry name" value="PPR"/>
    <property type="match status" value="4"/>
</dbReference>
<dbReference type="Proteomes" id="UP000238479">
    <property type="component" value="Chromosome 4"/>
</dbReference>
<gene>
    <name evidence="3" type="ORF">RchiOBHm_Chr4g0415151</name>
</gene>
<dbReference type="Pfam" id="PF13041">
    <property type="entry name" value="PPR_2"/>
    <property type="match status" value="3"/>
</dbReference>
<feature type="repeat" description="PPR" evidence="2">
    <location>
        <begin position="125"/>
        <end position="159"/>
    </location>
</feature>
<evidence type="ECO:0000256" key="2">
    <source>
        <dbReference type="PROSITE-ProRule" id="PRU00708"/>
    </source>
</evidence>
<dbReference type="FunFam" id="1.25.40.10:FF:001775">
    <property type="entry name" value="Pentatricopeptide repeat-containing protein At3g26540"/>
    <property type="match status" value="1"/>
</dbReference>
<protein>
    <submittedName>
        <fullName evidence="3">Putative tetratricopeptide-like helical domain-containing protein</fullName>
    </submittedName>
</protein>
<feature type="repeat" description="PPR" evidence="2">
    <location>
        <begin position="561"/>
        <end position="595"/>
    </location>
</feature>
<sequence length="696" mass="78478">MGVKAGSVINRLLYDKGHLTKPSHPTEAKAVANTILTHLTSGRLRKAVSILFSSPFPFHFSLYAHLFHLCSSSRAVLEARKVESHLVTFSPTPPIFLLNRAIETYAKCGSLGDARELFDEMPQRDGGSWNAMIKAYSQSGRPEDALVSFLDMNRAGFLPNEITFAGVLGSCAAVLEFWVSRQVHGLVVKYGFGGNVILGSSLVDVYGKCGVMSDARRVFDEMENPNDVSWNIIVRRYLEMGDGMEAVMMFFRMLVAGVRPLKYTFSNALVACSSAFALVEGKRIHGVGVKMGFEDDEVVLCSLIDMYVKCGKLEHAHAIFDQPHSKNLISWTSIVSGYAMSGQTWKARELFNEMPERNVISWNAMLAGYTRYFQWEEALDFIFLMRNTTKDRDQVTLGLILNVCAGLSDVEMGKQVHGFIYRHGFCSNLFVGNGLLYMYGRCGNLRNSKTVWFHQISPSRDTVSWNSLLTNYASHHLSELAMTIFYEMQCETTPNEITFATLLSACANIFALQQGKQIHGFMIRNGYIIDTVVRGALVDMYSKCHSIEYAFMVFKGGTSKDAILCNSLILGCCYNNRTRQIFKLFHLMKEEGIKPDHITFRGILYACTSEGLVELGKQYFESMSNDYGIIPRLEHYECMIELYSQCGYMDELETFVRNMPFDPTVPMLTKVVDACKRHGCLRFGQWAVQRLNNRSI</sequence>
<dbReference type="OMA" id="CIIPRLE"/>
<dbReference type="GO" id="GO:0003723">
    <property type="term" value="F:RNA binding"/>
    <property type="evidence" value="ECO:0007669"/>
    <property type="project" value="InterPro"/>
</dbReference>
<accession>A0A2P6QWJ8</accession>
<dbReference type="PROSITE" id="PS51375">
    <property type="entry name" value="PPR"/>
    <property type="match status" value="4"/>
</dbReference>
<dbReference type="PANTHER" id="PTHR24015">
    <property type="entry name" value="OS07G0578800 PROTEIN-RELATED"/>
    <property type="match status" value="1"/>
</dbReference>
<dbReference type="InterPro" id="IPR011990">
    <property type="entry name" value="TPR-like_helical_dom_sf"/>
</dbReference>
<evidence type="ECO:0000313" key="4">
    <source>
        <dbReference type="Proteomes" id="UP000238479"/>
    </source>
</evidence>
<reference evidence="3 4" key="1">
    <citation type="journal article" date="2018" name="Nat. Genet.">
        <title>The Rosa genome provides new insights in the design of modern roses.</title>
        <authorList>
            <person name="Bendahmane M."/>
        </authorList>
    </citation>
    <scope>NUCLEOTIDE SEQUENCE [LARGE SCALE GENOMIC DNA]</scope>
    <source>
        <strain evidence="4">cv. Old Blush</strain>
    </source>
</reference>
<feature type="repeat" description="PPR" evidence="2">
    <location>
        <begin position="327"/>
        <end position="361"/>
    </location>
</feature>
<dbReference type="OrthoDB" id="731210at2759"/>
<evidence type="ECO:0000313" key="3">
    <source>
        <dbReference type="EMBL" id="PRQ38546.1"/>
    </source>
</evidence>
<organism evidence="3 4">
    <name type="scientific">Rosa chinensis</name>
    <name type="common">China rose</name>
    <dbReference type="NCBI Taxonomy" id="74649"/>
    <lineage>
        <taxon>Eukaryota</taxon>
        <taxon>Viridiplantae</taxon>
        <taxon>Streptophyta</taxon>
        <taxon>Embryophyta</taxon>
        <taxon>Tracheophyta</taxon>
        <taxon>Spermatophyta</taxon>
        <taxon>Magnoliopsida</taxon>
        <taxon>eudicotyledons</taxon>
        <taxon>Gunneridae</taxon>
        <taxon>Pentapetalae</taxon>
        <taxon>rosids</taxon>
        <taxon>fabids</taxon>
        <taxon>Rosales</taxon>
        <taxon>Rosaceae</taxon>
        <taxon>Rosoideae</taxon>
        <taxon>Rosoideae incertae sedis</taxon>
        <taxon>Rosa</taxon>
    </lineage>
</organism>
<dbReference type="PANTHER" id="PTHR24015:SF72">
    <property type="entry name" value="OS04G0436800 PROTEIN"/>
    <property type="match status" value="1"/>
</dbReference>
<dbReference type="GO" id="GO:0009451">
    <property type="term" value="P:RNA modification"/>
    <property type="evidence" value="ECO:0007669"/>
    <property type="project" value="InterPro"/>
</dbReference>
<dbReference type="EMBL" id="PDCK01000042">
    <property type="protein sequence ID" value="PRQ38546.1"/>
    <property type="molecule type" value="Genomic_DNA"/>
</dbReference>
<dbReference type="Pfam" id="PF01535">
    <property type="entry name" value="PPR"/>
    <property type="match status" value="6"/>
</dbReference>